<dbReference type="PANTHER" id="PTHR47592:SF27">
    <property type="entry name" value="OS08G0421700 PROTEIN"/>
    <property type="match status" value="1"/>
</dbReference>
<accession>A0A922S841</accession>
<keyword evidence="1" id="KW-0479">Metal-binding</keyword>
<dbReference type="Pfam" id="PF22936">
    <property type="entry name" value="Pol_BBD"/>
    <property type="match status" value="1"/>
</dbReference>
<dbReference type="PANTHER" id="PTHR47592">
    <property type="entry name" value="PBF68 PROTEIN"/>
    <property type="match status" value="1"/>
</dbReference>
<dbReference type="GO" id="GO:0003676">
    <property type="term" value="F:nucleic acid binding"/>
    <property type="evidence" value="ECO:0007669"/>
    <property type="project" value="InterPro"/>
</dbReference>
<keyword evidence="1" id="KW-0863">Zinc-finger</keyword>
<dbReference type="InterPro" id="IPR036875">
    <property type="entry name" value="Znf_CCHC_sf"/>
</dbReference>
<sequence length="229" mass="25264">MTDSSKKITCYKCKEDGHYRNQCPLLKNNNNKCVFNVVFLNGKFNKTEWYVDSGASAHMTANESWIKDMNATPCLTEIVVANESKVPVVCSGDVDIFSDLNFNITVKDVLCVPSLTTNLLSVSELIKNGNSVSFDEKHCYIRNKSNILVATADLSDGVYKLRLHTRSCMLAAPKEEVNSDSVGEVLQNVLDTEDYHLNSSVYEDGNETPTGSDSVQEAQMTSTLGARIA</sequence>
<feature type="region of interest" description="Disordered" evidence="2">
    <location>
        <begin position="203"/>
        <end position="229"/>
    </location>
</feature>
<comment type="caution">
    <text evidence="4">The sequence shown here is derived from an EMBL/GenBank/DDBJ whole genome shotgun (WGS) entry which is preliminary data.</text>
</comment>
<evidence type="ECO:0000313" key="5">
    <source>
        <dbReference type="Proteomes" id="UP000814243"/>
    </source>
</evidence>
<dbReference type="Gene3D" id="4.10.60.10">
    <property type="entry name" value="Zinc finger, CCHC-type"/>
    <property type="match status" value="1"/>
</dbReference>
<keyword evidence="1" id="KW-0862">Zinc</keyword>
<dbReference type="InterPro" id="IPR054722">
    <property type="entry name" value="PolX-like_BBD"/>
</dbReference>
<protein>
    <recommendedName>
        <fullName evidence="3">CCHC-type domain-containing protein</fullName>
    </recommendedName>
</protein>
<dbReference type="Proteomes" id="UP000814243">
    <property type="component" value="Unassembled WGS sequence"/>
</dbReference>
<evidence type="ECO:0000256" key="1">
    <source>
        <dbReference type="PROSITE-ProRule" id="PRU00047"/>
    </source>
</evidence>
<feature type="domain" description="CCHC-type" evidence="3">
    <location>
        <begin position="10"/>
        <end position="24"/>
    </location>
</feature>
<evidence type="ECO:0000313" key="4">
    <source>
        <dbReference type="EMBL" id="KAH9627799.1"/>
    </source>
</evidence>
<evidence type="ECO:0000259" key="3">
    <source>
        <dbReference type="PROSITE" id="PS50158"/>
    </source>
</evidence>
<organism evidence="4 5">
    <name type="scientific">Spodoptera exigua</name>
    <name type="common">Beet armyworm</name>
    <name type="synonym">Noctua fulgens</name>
    <dbReference type="NCBI Taxonomy" id="7107"/>
    <lineage>
        <taxon>Eukaryota</taxon>
        <taxon>Metazoa</taxon>
        <taxon>Ecdysozoa</taxon>
        <taxon>Arthropoda</taxon>
        <taxon>Hexapoda</taxon>
        <taxon>Insecta</taxon>
        <taxon>Pterygota</taxon>
        <taxon>Neoptera</taxon>
        <taxon>Endopterygota</taxon>
        <taxon>Lepidoptera</taxon>
        <taxon>Glossata</taxon>
        <taxon>Ditrysia</taxon>
        <taxon>Noctuoidea</taxon>
        <taxon>Noctuidae</taxon>
        <taxon>Amphipyrinae</taxon>
        <taxon>Spodoptera</taxon>
    </lineage>
</organism>
<proteinExistence type="predicted"/>
<dbReference type="SUPFAM" id="SSF57756">
    <property type="entry name" value="Retrovirus zinc finger-like domains"/>
    <property type="match status" value="1"/>
</dbReference>
<gene>
    <name evidence="4" type="ORF">HF086_000184</name>
</gene>
<dbReference type="AlphaFoldDB" id="A0A922S841"/>
<dbReference type="EMBL" id="JACEFF010000937">
    <property type="protein sequence ID" value="KAH9627799.1"/>
    <property type="molecule type" value="Genomic_DNA"/>
</dbReference>
<dbReference type="InterPro" id="IPR001878">
    <property type="entry name" value="Znf_CCHC"/>
</dbReference>
<dbReference type="SMART" id="SM00343">
    <property type="entry name" value="ZnF_C2HC"/>
    <property type="match status" value="1"/>
</dbReference>
<dbReference type="PROSITE" id="PS50158">
    <property type="entry name" value="ZF_CCHC"/>
    <property type="match status" value="1"/>
</dbReference>
<reference evidence="4" key="1">
    <citation type="journal article" date="2021" name="G3 (Bethesda)">
        <title>Genome and transcriptome analysis of the beet armyworm Spodoptera exigua reveals targets for pest control. .</title>
        <authorList>
            <person name="Simon S."/>
            <person name="Breeschoten T."/>
            <person name="Jansen H.J."/>
            <person name="Dirks R.P."/>
            <person name="Schranz M.E."/>
            <person name="Ros V.I.D."/>
        </authorList>
    </citation>
    <scope>NUCLEOTIDE SEQUENCE</scope>
    <source>
        <strain evidence="4">TB_SE_WUR_2020</strain>
    </source>
</reference>
<name>A0A922S841_SPOEX</name>
<dbReference type="Pfam" id="PF00098">
    <property type="entry name" value="zf-CCHC"/>
    <property type="match status" value="1"/>
</dbReference>
<dbReference type="GO" id="GO:0008270">
    <property type="term" value="F:zinc ion binding"/>
    <property type="evidence" value="ECO:0007669"/>
    <property type="project" value="UniProtKB-KW"/>
</dbReference>
<evidence type="ECO:0000256" key="2">
    <source>
        <dbReference type="SAM" id="MobiDB-lite"/>
    </source>
</evidence>